<dbReference type="GO" id="GO:0016811">
    <property type="term" value="F:hydrolase activity, acting on carbon-nitrogen (but not peptide) bonds, in linear amides"/>
    <property type="evidence" value="ECO:0007669"/>
    <property type="project" value="TreeGrafter"/>
</dbReference>
<dbReference type="InterPro" id="IPR024078">
    <property type="entry name" value="LmbE-like_dom_sf"/>
</dbReference>
<evidence type="ECO:0000313" key="2">
    <source>
        <dbReference type="Proteomes" id="UP000295197"/>
    </source>
</evidence>
<dbReference type="RefSeq" id="WP_132777594.1">
    <property type="nucleotide sequence ID" value="NZ_SMBZ01000018.1"/>
</dbReference>
<evidence type="ECO:0000313" key="1">
    <source>
        <dbReference type="EMBL" id="TCV14019.1"/>
    </source>
</evidence>
<reference evidence="1 2" key="1">
    <citation type="submission" date="2019-03" db="EMBL/GenBank/DDBJ databases">
        <title>Genomic Encyclopedia of Type Strains, Phase IV (KMG-IV): sequencing the most valuable type-strain genomes for metagenomic binning, comparative biology and taxonomic classification.</title>
        <authorList>
            <person name="Goeker M."/>
        </authorList>
    </citation>
    <scope>NUCLEOTIDE SEQUENCE [LARGE SCALE GENOMIC DNA]</scope>
    <source>
        <strain evidence="1 2">DSM 22362</strain>
    </source>
</reference>
<dbReference type="InterPro" id="IPR023842">
    <property type="entry name" value="Bacillithiol_biosynth_BshB1"/>
</dbReference>
<organism evidence="1 2">
    <name type="scientific">Sphingobacterium alimentarium</name>
    <dbReference type="NCBI Taxonomy" id="797292"/>
    <lineage>
        <taxon>Bacteria</taxon>
        <taxon>Pseudomonadati</taxon>
        <taxon>Bacteroidota</taxon>
        <taxon>Sphingobacteriia</taxon>
        <taxon>Sphingobacteriales</taxon>
        <taxon>Sphingobacteriaceae</taxon>
        <taxon>Sphingobacterium</taxon>
    </lineage>
</organism>
<dbReference type="AlphaFoldDB" id="A0A4R3VTC2"/>
<name>A0A4R3VTC2_9SPHI</name>
<dbReference type="InterPro" id="IPR003737">
    <property type="entry name" value="GlcNAc_PI_deacetylase-related"/>
</dbReference>
<dbReference type="PANTHER" id="PTHR12993">
    <property type="entry name" value="N-ACETYLGLUCOSAMINYL-PHOSPHATIDYLINOSITOL DE-N-ACETYLASE-RELATED"/>
    <property type="match status" value="1"/>
</dbReference>
<dbReference type="GO" id="GO:0019213">
    <property type="term" value="F:deacetylase activity"/>
    <property type="evidence" value="ECO:0007669"/>
    <property type="project" value="InterPro"/>
</dbReference>
<keyword evidence="2" id="KW-1185">Reference proteome</keyword>
<dbReference type="Gene3D" id="3.40.50.10320">
    <property type="entry name" value="LmbE-like"/>
    <property type="match status" value="1"/>
</dbReference>
<protein>
    <submittedName>
        <fullName evidence="1">Bacillithiol biosynthesis deacetylase BshB1</fullName>
    </submittedName>
</protein>
<comment type="caution">
    <text evidence="1">The sequence shown here is derived from an EMBL/GenBank/DDBJ whole genome shotgun (WGS) entry which is preliminary data.</text>
</comment>
<dbReference type="GO" id="GO:0071793">
    <property type="term" value="P:bacillithiol biosynthetic process"/>
    <property type="evidence" value="ECO:0007669"/>
    <property type="project" value="InterPro"/>
</dbReference>
<dbReference type="PANTHER" id="PTHR12993:SF30">
    <property type="entry name" value="N-ACETYL-ALPHA-D-GLUCOSAMINYL L-MALATE DEACETYLASE 1"/>
    <property type="match status" value="1"/>
</dbReference>
<dbReference type="Pfam" id="PF02585">
    <property type="entry name" value="PIG-L"/>
    <property type="match status" value="1"/>
</dbReference>
<gene>
    <name evidence="1" type="ORF">EDC17_101836</name>
</gene>
<dbReference type="Proteomes" id="UP000295197">
    <property type="component" value="Unassembled WGS sequence"/>
</dbReference>
<dbReference type="EMBL" id="SMBZ01000018">
    <property type="protein sequence ID" value="TCV14019.1"/>
    <property type="molecule type" value="Genomic_DNA"/>
</dbReference>
<dbReference type="OrthoDB" id="9778719at2"/>
<proteinExistence type="predicted"/>
<dbReference type="SUPFAM" id="SSF102588">
    <property type="entry name" value="LmbE-like"/>
    <property type="match status" value="1"/>
</dbReference>
<dbReference type="NCBIfam" id="TIGR04001">
    <property type="entry name" value="thiol_BshB1"/>
    <property type="match status" value="1"/>
</dbReference>
<sequence length="239" mass="26954">MKLDLLVMTVHPDDAELGAGGTIAKYVAEGKKVGIIDLTRGELGTRGTAETRAAEAEDAARILGVSIRENLGLRDGFFQNDEESQRTIIRAIRKYQPEIIITNALDDRHPDHGRASKLVNDAIFLAGLRRIETEEDGLSQEAFRPRLQLQLIQDKYIQPDILLDVTDYWDIKERSILAYKTQFNAQDDDDGPQTYISTPDFMKYTRGRGRELGRNIQVSFAEGFTARKILGVNDLFELK</sequence>
<accession>A0A4R3VTC2</accession>